<organism evidence="11">
    <name type="scientific">Oxyrrhis marina</name>
    <name type="common">Dinoflagellate</name>
    <dbReference type="NCBI Taxonomy" id="2969"/>
    <lineage>
        <taxon>Eukaryota</taxon>
        <taxon>Sar</taxon>
        <taxon>Alveolata</taxon>
        <taxon>Dinophyceae</taxon>
        <taxon>Oxyrrhinales</taxon>
        <taxon>Oxyrrhinaceae</taxon>
        <taxon>Oxyrrhis</taxon>
    </lineage>
</organism>
<gene>
    <name evidence="11" type="ORF">OMAR00294_LOCUS908</name>
</gene>
<feature type="chain" id="PRO_5030505694" description="Reelin domain-containing protein" evidence="9">
    <location>
        <begin position="21"/>
        <end position="186"/>
    </location>
</feature>
<name>A0A7S4LNI2_OXYMA</name>
<dbReference type="GO" id="GO:0045087">
    <property type="term" value="P:innate immune response"/>
    <property type="evidence" value="ECO:0007669"/>
    <property type="project" value="UniProtKB-KW"/>
</dbReference>
<dbReference type="GO" id="GO:0042742">
    <property type="term" value="P:defense response to bacterium"/>
    <property type="evidence" value="ECO:0007669"/>
    <property type="project" value="UniProtKB-KW"/>
</dbReference>
<keyword evidence="4" id="KW-0929">Antimicrobial</keyword>
<reference evidence="11" key="1">
    <citation type="submission" date="2021-01" db="EMBL/GenBank/DDBJ databases">
        <authorList>
            <person name="Corre E."/>
            <person name="Pelletier E."/>
            <person name="Niang G."/>
            <person name="Scheremetjew M."/>
            <person name="Finn R."/>
            <person name="Kale V."/>
            <person name="Holt S."/>
            <person name="Cochrane G."/>
            <person name="Meng A."/>
            <person name="Brown T."/>
            <person name="Cohen L."/>
        </authorList>
    </citation>
    <scope>NUCLEOTIDE SEQUENCE</scope>
    <source>
        <strain evidence="11">LB1974</strain>
    </source>
</reference>
<sequence length="186" mass="18323">MRVLLSVIAALVAYPTGAPSDMCTSPPGKPQHGSADFTAGTGDYLIVVKGSDGVEVSQVAAGEQYTVEVSGSPFEGALLHASAGTLAPSGDGFQMTGACVTHTTDADKTQLVATWTAPTTGATTTFQANVVVSTATFYGGGAIKADVAITTGNTTTADPGTTTEATAASGAVGLAVAAVPVLALVW</sequence>
<dbReference type="GO" id="GO:0005576">
    <property type="term" value="C:extracellular region"/>
    <property type="evidence" value="ECO:0007669"/>
    <property type="project" value="UniProtKB-SubCell"/>
</dbReference>
<evidence type="ECO:0000256" key="5">
    <source>
        <dbReference type="ARBA" id="ARBA00022588"/>
    </source>
</evidence>
<protein>
    <recommendedName>
        <fullName evidence="10">Reelin domain-containing protein</fullName>
    </recommendedName>
</protein>
<feature type="signal peptide" evidence="9">
    <location>
        <begin position="1"/>
        <end position="20"/>
    </location>
</feature>
<keyword evidence="8" id="KW-0044">Antibiotic</keyword>
<evidence type="ECO:0000259" key="10">
    <source>
        <dbReference type="Pfam" id="PF02014"/>
    </source>
</evidence>
<proteinExistence type="inferred from homology"/>
<dbReference type="PANTHER" id="PTHR45828:SF9">
    <property type="entry name" value="CELL WALL INTEGRITY AND STRESS RESPONSE COMPONENT 4-LIKE-RELATED"/>
    <property type="match status" value="1"/>
</dbReference>
<dbReference type="InterPro" id="IPR002861">
    <property type="entry name" value="Reeler_dom"/>
</dbReference>
<evidence type="ECO:0000256" key="9">
    <source>
        <dbReference type="SAM" id="SignalP"/>
    </source>
</evidence>
<evidence type="ECO:0000256" key="8">
    <source>
        <dbReference type="ARBA" id="ARBA00023022"/>
    </source>
</evidence>
<evidence type="ECO:0000256" key="6">
    <source>
        <dbReference type="ARBA" id="ARBA00022729"/>
    </source>
</evidence>
<accession>A0A7S4LNI2</accession>
<evidence type="ECO:0000256" key="7">
    <source>
        <dbReference type="ARBA" id="ARBA00022859"/>
    </source>
</evidence>
<dbReference type="InterPro" id="IPR042307">
    <property type="entry name" value="Reeler_sf"/>
</dbReference>
<dbReference type="Pfam" id="PF02014">
    <property type="entry name" value="Reeler"/>
    <property type="match status" value="1"/>
</dbReference>
<keyword evidence="7" id="KW-0391">Immunity</keyword>
<evidence type="ECO:0000256" key="1">
    <source>
        <dbReference type="ARBA" id="ARBA00004613"/>
    </source>
</evidence>
<comment type="subcellular location">
    <subcellularLocation>
        <location evidence="1">Secreted</location>
    </subcellularLocation>
</comment>
<keyword evidence="5" id="KW-0399">Innate immunity</keyword>
<evidence type="ECO:0000256" key="3">
    <source>
        <dbReference type="ARBA" id="ARBA00022525"/>
    </source>
</evidence>
<dbReference type="GO" id="GO:0016020">
    <property type="term" value="C:membrane"/>
    <property type="evidence" value="ECO:0007669"/>
    <property type="project" value="TreeGrafter"/>
</dbReference>
<dbReference type="EMBL" id="HBJB01001029">
    <property type="protein sequence ID" value="CAE0841130.1"/>
    <property type="molecule type" value="Transcribed_RNA"/>
</dbReference>
<keyword evidence="6 9" id="KW-0732">Signal</keyword>
<evidence type="ECO:0000256" key="2">
    <source>
        <dbReference type="ARBA" id="ARBA00008501"/>
    </source>
</evidence>
<dbReference type="AlphaFoldDB" id="A0A7S4LNI2"/>
<feature type="domain" description="Reelin" evidence="10">
    <location>
        <begin position="30"/>
        <end position="138"/>
    </location>
</feature>
<dbReference type="PANTHER" id="PTHR45828">
    <property type="entry name" value="CYTOCHROME B561/FERRIC REDUCTASE TRANSMEMBRANE"/>
    <property type="match status" value="1"/>
</dbReference>
<comment type="similarity">
    <text evidence="2">Belongs to the insect defense protein family.</text>
</comment>
<evidence type="ECO:0000256" key="4">
    <source>
        <dbReference type="ARBA" id="ARBA00022529"/>
    </source>
</evidence>
<keyword evidence="3" id="KW-0964">Secreted</keyword>
<dbReference type="Gene3D" id="2.60.40.4060">
    <property type="entry name" value="Reeler domain"/>
    <property type="match status" value="1"/>
</dbReference>
<evidence type="ECO:0000313" key="11">
    <source>
        <dbReference type="EMBL" id="CAE0841130.1"/>
    </source>
</evidence>
<dbReference type="InterPro" id="IPR051237">
    <property type="entry name" value="Ferric-chelate_Red/DefProt"/>
</dbReference>